<dbReference type="OrthoDB" id="2996783at2759"/>
<keyword evidence="10" id="KW-1185">Reference proteome</keyword>
<protein>
    <submittedName>
        <fullName evidence="9">PRDX6 protein</fullName>
    </submittedName>
</protein>
<keyword evidence="4" id="KW-0676">Redox-active center</keyword>
<dbReference type="InterPro" id="IPR013766">
    <property type="entry name" value="Thioredoxin_domain"/>
</dbReference>
<gene>
    <name evidence="9" type="primary">PRDX6</name>
    <name evidence="9" type="ORF">SNAT2548_LOCUS4992</name>
</gene>
<evidence type="ECO:0000256" key="5">
    <source>
        <dbReference type="ARBA" id="ARBA00025719"/>
    </source>
</evidence>
<name>A0A812IN50_9DINO</name>
<evidence type="ECO:0000256" key="2">
    <source>
        <dbReference type="ARBA" id="ARBA00022862"/>
    </source>
</evidence>
<dbReference type="EMBL" id="CAJNDS010000313">
    <property type="protein sequence ID" value="CAE7042224.1"/>
    <property type="molecule type" value="Genomic_DNA"/>
</dbReference>
<organism evidence="9 10">
    <name type="scientific">Symbiodinium natans</name>
    <dbReference type="NCBI Taxonomy" id="878477"/>
    <lineage>
        <taxon>Eukaryota</taxon>
        <taxon>Sar</taxon>
        <taxon>Alveolata</taxon>
        <taxon>Dinophyceae</taxon>
        <taxon>Suessiales</taxon>
        <taxon>Symbiodiniaceae</taxon>
        <taxon>Symbiodinium</taxon>
    </lineage>
</organism>
<evidence type="ECO:0000313" key="10">
    <source>
        <dbReference type="Proteomes" id="UP000604046"/>
    </source>
</evidence>
<dbReference type="PANTHER" id="PTHR43503">
    <property type="entry name" value="MCG48959-RELATED"/>
    <property type="match status" value="1"/>
</dbReference>
<dbReference type="SUPFAM" id="SSF52833">
    <property type="entry name" value="Thioredoxin-like"/>
    <property type="match status" value="2"/>
</dbReference>
<dbReference type="Gene3D" id="3.40.30.10">
    <property type="entry name" value="Glutaredoxin"/>
    <property type="match status" value="2"/>
</dbReference>
<dbReference type="SUPFAM" id="SSF49879">
    <property type="entry name" value="SMAD/FHA domain"/>
    <property type="match status" value="2"/>
</dbReference>
<feature type="domain" description="Thioredoxin" evidence="8">
    <location>
        <begin position="619"/>
        <end position="788"/>
    </location>
</feature>
<dbReference type="FunFam" id="3.40.30.10:FF:000011">
    <property type="entry name" value="Peroxiredoxin PRX1"/>
    <property type="match status" value="1"/>
</dbReference>
<accession>A0A812IN50</accession>
<dbReference type="Gene3D" id="3.30.1020.10">
    <property type="entry name" value="Antioxidant, Horf6, Chain A, domain2"/>
    <property type="match status" value="2"/>
</dbReference>
<dbReference type="GO" id="GO:0045454">
    <property type="term" value="P:cell redox homeostasis"/>
    <property type="evidence" value="ECO:0007669"/>
    <property type="project" value="TreeGrafter"/>
</dbReference>
<dbReference type="GO" id="GO:0005829">
    <property type="term" value="C:cytosol"/>
    <property type="evidence" value="ECO:0007669"/>
    <property type="project" value="TreeGrafter"/>
</dbReference>
<feature type="domain" description="Thioredoxin" evidence="8">
    <location>
        <begin position="861"/>
        <end position="1026"/>
    </location>
</feature>
<feature type="domain" description="FHA" evidence="7">
    <location>
        <begin position="514"/>
        <end position="547"/>
    </location>
</feature>
<dbReference type="Gene3D" id="2.60.200.20">
    <property type="match status" value="2"/>
</dbReference>
<feature type="compositionally biased region" description="Basic and acidic residues" evidence="6">
    <location>
        <begin position="1116"/>
        <end position="1126"/>
    </location>
</feature>
<dbReference type="Proteomes" id="UP000604046">
    <property type="component" value="Unassembled WGS sequence"/>
</dbReference>
<evidence type="ECO:0000256" key="4">
    <source>
        <dbReference type="ARBA" id="ARBA00023284"/>
    </source>
</evidence>
<dbReference type="InterPro" id="IPR036249">
    <property type="entry name" value="Thioredoxin-like_sf"/>
</dbReference>
<keyword evidence="1" id="KW-0575">Peroxidase</keyword>
<evidence type="ECO:0000256" key="3">
    <source>
        <dbReference type="ARBA" id="ARBA00023002"/>
    </source>
</evidence>
<comment type="similarity">
    <text evidence="5">Belongs to the peroxiredoxin family. Prx6 subfamily.</text>
</comment>
<evidence type="ECO:0000259" key="8">
    <source>
        <dbReference type="PROSITE" id="PS51352"/>
    </source>
</evidence>
<reference evidence="9" key="1">
    <citation type="submission" date="2021-02" db="EMBL/GenBank/DDBJ databases">
        <authorList>
            <person name="Dougan E. K."/>
            <person name="Rhodes N."/>
            <person name="Thang M."/>
            <person name="Chan C."/>
        </authorList>
    </citation>
    <scope>NUCLEOTIDE SEQUENCE</scope>
</reference>
<dbReference type="InterPro" id="IPR008984">
    <property type="entry name" value="SMAD_FHA_dom_sf"/>
</dbReference>
<dbReference type="GO" id="GO:0005739">
    <property type="term" value="C:mitochondrion"/>
    <property type="evidence" value="ECO:0007669"/>
    <property type="project" value="TreeGrafter"/>
</dbReference>
<feature type="compositionally biased region" description="Basic and acidic residues" evidence="6">
    <location>
        <begin position="10"/>
        <end position="145"/>
    </location>
</feature>
<dbReference type="InterPro" id="IPR000866">
    <property type="entry name" value="AhpC/TSA"/>
</dbReference>
<comment type="caution">
    <text evidence="9">The sequence shown here is derived from an EMBL/GenBank/DDBJ whole genome shotgun (WGS) entry which is preliminary data.</text>
</comment>
<feature type="compositionally biased region" description="Basic and acidic residues" evidence="6">
    <location>
        <begin position="262"/>
        <end position="289"/>
    </location>
</feature>
<dbReference type="PROSITE" id="PS51352">
    <property type="entry name" value="THIOREDOXIN_2"/>
    <property type="match status" value="2"/>
</dbReference>
<dbReference type="PANTHER" id="PTHR43503:SF4">
    <property type="entry name" value="PEROXIREDOXIN-6"/>
    <property type="match status" value="1"/>
</dbReference>
<dbReference type="Pfam" id="PF00578">
    <property type="entry name" value="AhpC-TSA"/>
    <property type="match status" value="2"/>
</dbReference>
<dbReference type="GO" id="GO:0004601">
    <property type="term" value="F:peroxidase activity"/>
    <property type="evidence" value="ECO:0007669"/>
    <property type="project" value="UniProtKB-KW"/>
</dbReference>
<proteinExistence type="inferred from homology"/>
<dbReference type="InterPro" id="IPR000253">
    <property type="entry name" value="FHA_dom"/>
</dbReference>
<evidence type="ECO:0000256" key="6">
    <source>
        <dbReference type="SAM" id="MobiDB-lite"/>
    </source>
</evidence>
<sequence length="1203" mass="131810">MGDTANAPSKEPKKKDPKAKDPGAKAAKPEKAAEKKDDKKAIEKKDGKDGKAKAEEKPKAKPDEKSKAKADSKPKPKVDDKSKPKADDKSKPKADDKSKAKADNKSKVKPDEKPKVKTDDKSKAKAEDKSKTKADEKPKAKDSKAKKAPAAAAAAEANERKAAAATAAATAAGKKRKKEEVAESPPEEEEDDDTRKLQEGVVEVEEPGEAKAKPKGACAAEALDVDSEDHGRPQKAAKLNNSKPGQVDRSQSHDPGDEDPEPEKVKDGKEKQKDKGKEKTKVKGKDKERGRGKKKDKSSYSYDEDSQSSDASAARRKKRRANAGLRAATGFGLAPPPAAEAPASGFGSAPGPSMAVLPAPVAGLLTSDVATDLQRMRLAVEAATGKTMEPRLKLDQREEEQEQKLSMAEDLKEALLDPANQKQLLTRTSLLSVTQAEDGRIVLRAPSKQSMKDAMSVLARVAHHCTWGCNSTKVGLLLREKPEKMIHTVVIRLAATSSRMQTQEGRVNLHNDKLRIGTDSHQCQVVVESIQGVSRKHATITFEHDKGACDLAESCAESFRKSPAESYLRASLAMGCCGSKKKGPGATLPVVVEPITEVYDLSPHPEPAPPRPRAPEFRIGLGALFPDFECRTTKGDFSFHAFLEKHGPHGFTMLFSHPKDFTPVCTTELGMCQVLSKDFQRRGVQLIGLSSDSVDQHMKWTEDVLAAKNIKDTTQLDFPLIADETREIANLLGMMDPLEIDDFSKLSMPARALFLIGPDKRCRLTILYPATTGRNFAEVLRVIDSLLLTSRVQVGTPANWHVGDDVLLGMNAPEALFNKATEKPVHSGKRYMRHLQPPSLRPKQPIPPLGEVQQSDTEFTIKLGATFPNFDWHATAKGISRFHQLLDRLKGVMTLFICWPRNFDAVATTELMCCLQMGADLKKRGITLIGMTCDSVEDQKSWVEDCLALVGPSAATEYPTMIPDKSHHIAHELGLLPRGTKDQDTSMARVLFVLDQQKKVRLSMQYPQTTGFSFFEVLRALDSLMLTKEFALSTPANWQMGDRAIVDTKMSTKQANARFRNLESVALPSARGSLPKEEYLRYVDCPDRTAASWGAEASLPPGATFGGQVWEPVPQRNRDTTEGKQNDDDELGVLCSTGDWCTCYVQDMSTNGTRLNGKRLPRPPYKHPMDARVRIFHGDELVLALTPEGEELGYVINLHELSG</sequence>
<dbReference type="PROSITE" id="PS50006">
    <property type="entry name" value="FHA_DOMAIN"/>
    <property type="match status" value="2"/>
</dbReference>
<dbReference type="AlphaFoldDB" id="A0A812IN50"/>
<feature type="compositionally biased region" description="Low complexity" evidence="6">
    <location>
        <begin position="163"/>
        <end position="172"/>
    </location>
</feature>
<feature type="domain" description="FHA" evidence="7">
    <location>
        <begin position="1144"/>
        <end position="1160"/>
    </location>
</feature>
<evidence type="ECO:0000313" key="9">
    <source>
        <dbReference type="EMBL" id="CAE7042224.1"/>
    </source>
</evidence>
<feature type="region of interest" description="Disordered" evidence="6">
    <location>
        <begin position="1104"/>
        <end position="1129"/>
    </location>
</feature>
<evidence type="ECO:0000256" key="1">
    <source>
        <dbReference type="ARBA" id="ARBA00022559"/>
    </source>
</evidence>
<keyword evidence="3" id="KW-0560">Oxidoreductase</keyword>
<feature type="region of interest" description="Disordered" evidence="6">
    <location>
        <begin position="1"/>
        <end position="348"/>
    </location>
</feature>
<keyword evidence="2" id="KW-0049">Antioxidant</keyword>
<evidence type="ECO:0000259" key="7">
    <source>
        <dbReference type="PROSITE" id="PS50006"/>
    </source>
</evidence>